<accession>A0A545ALP1</accession>
<organism evidence="1 2">
    <name type="scientific">Cryptosporangium phraense</name>
    <dbReference type="NCBI Taxonomy" id="2593070"/>
    <lineage>
        <taxon>Bacteria</taxon>
        <taxon>Bacillati</taxon>
        <taxon>Actinomycetota</taxon>
        <taxon>Actinomycetes</taxon>
        <taxon>Cryptosporangiales</taxon>
        <taxon>Cryptosporangiaceae</taxon>
        <taxon>Cryptosporangium</taxon>
    </lineage>
</organism>
<proteinExistence type="predicted"/>
<keyword evidence="2" id="KW-1185">Reference proteome</keyword>
<comment type="caution">
    <text evidence="1">The sequence shown here is derived from an EMBL/GenBank/DDBJ whole genome shotgun (WGS) entry which is preliminary data.</text>
</comment>
<protein>
    <submittedName>
        <fullName evidence="1">Uncharacterized protein</fullName>
    </submittedName>
</protein>
<reference evidence="1 2" key="1">
    <citation type="submission" date="2019-07" db="EMBL/GenBank/DDBJ databases">
        <title>Cryptosporangium phraense sp. nov., isolated from plant litter.</title>
        <authorList>
            <person name="Suriyachadkun C."/>
        </authorList>
    </citation>
    <scope>NUCLEOTIDE SEQUENCE [LARGE SCALE GENOMIC DNA]</scope>
    <source>
        <strain evidence="1 2">A-T 5661</strain>
    </source>
</reference>
<sequence>MIRWVLDSLPRRLWRAGNLHFLFGAQLTLHFCIGAEIERTVEVNGHQIARGRAGGAADLVNP</sequence>
<dbReference type="InParanoid" id="A0A545ALP1"/>
<dbReference type="Proteomes" id="UP000317982">
    <property type="component" value="Unassembled WGS sequence"/>
</dbReference>
<dbReference type="RefSeq" id="WP_142707301.1">
    <property type="nucleotide sequence ID" value="NZ_VIRS01000019.1"/>
</dbReference>
<dbReference type="AlphaFoldDB" id="A0A545ALP1"/>
<dbReference type="OrthoDB" id="5195759at2"/>
<evidence type="ECO:0000313" key="2">
    <source>
        <dbReference type="Proteomes" id="UP000317982"/>
    </source>
</evidence>
<evidence type="ECO:0000313" key="1">
    <source>
        <dbReference type="EMBL" id="TQS42244.1"/>
    </source>
</evidence>
<name>A0A545ALP1_9ACTN</name>
<dbReference type="EMBL" id="VIRS01000019">
    <property type="protein sequence ID" value="TQS42244.1"/>
    <property type="molecule type" value="Genomic_DNA"/>
</dbReference>
<gene>
    <name evidence="1" type="ORF">FL583_25240</name>
</gene>